<dbReference type="EMBL" id="CASHTH010004196">
    <property type="protein sequence ID" value="CAI8054584.1"/>
    <property type="molecule type" value="Genomic_DNA"/>
</dbReference>
<evidence type="ECO:0000313" key="2">
    <source>
        <dbReference type="Proteomes" id="UP001174909"/>
    </source>
</evidence>
<reference evidence="1" key="1">
    <citation type="submission" date="2023-03" db="EMBL/GenBank/DDBJ databases">
        <authorList>
            <person name="Steffen K."/>
            <person name="Cardenas P."/>
        </authorList>
    </citation>
    <scope>NUCLEOTIDE SEQUENCE</scope>
</reference>
<dbReference type="Proteomes" id="UP001174909">
    <property type="component" value="Unassembled WGS sequence"/>
</dbReference>
<organism evidence="1 2">
    <name type="scientific">Geodia barretti</name>
    <name type="common">Barrett's horny sponge</name>
    <dbReference type="NCBI Taxonomy" id="519541"/>
    <lineage>
        <taxon>Eukaryota</taxon>
        <taxon>Metazoa</taxon>
        <taxon>Porifera</taxon>
        <taxon>Demospongiae</taxon>
        <taxon>Heteroscleromorpha</taxon>
        <taxon>Tetractinellida</taxon>
        <taxon>Astrophorina</taxon>
        <taxon>Geodiidae</taxon>
        <taxon>Geodia</taxon>
    </lineage>
</organism>
<gene>
    <name evidence="1" type="ORF">GBAR_LOCUS29776</name>
</gene>
<dbReference type="AlphaFoldDB" id="A0AA35TUS1"/>
<keyword evidence="2" id="KW-1185">Reference proteome</keyword>
<evidence type="ECO:0000313" key="1">
    <source>
        <dbReference type="EMBL" id="CAI8054584.1"/>
    </source>
</evidence>
<comment type="caution">
    <text evidence="1">The sequence shown here is derived from an EMBL/GenBank/DDBJ whole genome shotgun (WGS) entry which is preliminary data.</text>
</comment>
<feature type="non-terminal residue" evidence="1">
    <location>
        <position position="1"/>
    </location>
</feature>
<accession>A0AA35TUS1</accession>
<proteinExistence type="predicted"/>
<sequence>MLVGRVDRLPVPLSRMHCVICRIIYECGEWSGTQLRLDGQCFFPMS</sequence>
<name>A0AA35TUS1_GEOBA</name>
<protein>
    <submittedName>
        <fullName evidence="1">Uncharacterized protein</fullName>
    </submittedName>
</protein>